<dbReference type="Proteomes" id="UP000332933">
    <property type="component" value="Unassembled WGS sequence"/>
</dbReference>
<sequence length="280" mass="32166">MGKGWSKAWGKVLHTIPEYPVSDEMNELFLSLGFKVHDMNHIYHLFNAINAGSFTRESLIRYAFSLYDSDASGEIDLIEAEKLVEEMWGHAWHQNKNAEHIMARLGDIARRSDGVIRIDDFVLFAHDHPLLMFPAFQIQHDMTEKILGEAFWTRIADQRERMARTDHHFKTIDDILRSFNANHAVLRQVKELVSESSLGRKYSFAESMRTKIVQLSKRHSINKMTPSSSPSSSTNQHATKPPPLAATKEDKHPTKEVHVKPHSKPHNPHDDKTTKKHHPS</sequence>
<dbReference type="EMBL" id="CAADRA010005462">
    <property type="protein sequence ID" value="VFT90098.1"/>
    <property type="molecule type" value="Genomic_DNA"/>
</dbReference>
<evidence type="ECO:0000313" key="4">
    <source>
        <dbReference type="EMBL" id="VFT90098.1"/>
    </source>
</evidence>
<protein>
    <submittedName>
        <fullName evidence="4">Aste57867_13258 protein</fullName>
    </submittedName>
</protein>
<dbReference type="OrthoDB" id="191686at2759"/>
<evidence type="ECO:0000313" key="3">
    <source>
        <dbReference type="EMBL" id="KAF0695951.1"/>
    </source>
</evidence>
<gene>
    <name evidence="4" type="primary">Aste57867_13258</name>
    <name evidence="3" type="ORF">As57867_013209</name>
    <name evidence="4" type="ORF">ASTE57867_13258</name>
</gene>
<evidence type="ECO:0000313" key="5">
    <source>
        <dbReference type="Proteomes" id="UP000332933"/>
    </source>
</evidence>
<organism evidence="4 5">
    <name type="scientific">Aphanomyces stellatus</name>
    <dbReference type="NCBI Taxonomy" id="120398"/>
    <lineage>
        <taxon>Eukaryota</taxon>
        <taxon>Sar</taxon>
        <taxon>Stramenopiles</taxon>
        <taxon>Oomycota</taxon>
        <taxon>Saprolegniomycetes</taxon>
        <taxon>Saprolegniales</taxon>
        <taxon>Verrucalvaceae</taxon>
        <taxon>Aphanomyces</taxon>
    </lineage>
</organism>
<feature type="compositionally biased region" description="Basic and acidic residues" evidence="1">
    <location>
        <begin position="247"/>
        <end position="259"/>
    </location>
</feature>
<reference evidence="4" key="1">
    <citation type="submission" date="2019-03" db="EMBL/GenBank/DDBJ databases">
        <authorList>
            <person name="Gaulin E."/>
            <person name="Dumas B."/>
        </authorList>
    </citation>
    <scope>NUCLEOTIDE SEQUENCE [LARGE SCALE GENOMIC DNA]</scope>
    <source>
        <strain evidence="4">CBS 568.67</strain>
    </source>
</reference>
<feature type="domain" description="EF-hand" evidence="2">
    <location>
        <begin position="55"/>
        <end position="90"/>
    </location>
</feature>
<dbReference type="GO" id="GO:0005509">
    <property type="term" value="F:calcium ion binding"/>
    <property type="evidence" value="ECO:0007669"/>
    <property type="project" value="InterPro"/>
</dbReference>
<feature type="region of interest" description="Disordered" evidence="1">
    <location>
        <begin position="215"/>
        <end position="280"/>
    </location>
</feature>
<accession>A0A485KYC7</accession>
<reference evidence="3" key="2">
    <citation type="submission" date="2019-06" db="EMBL/GenBank/DDBJ databases">
        <title>Genomics analysis of Aphanomyces spp. identifies a new class of oomycete effector associated with host adaptation.</title>
        <authorList>
            <person name="Gaulin E."/>
        </authorList>
    </citation>
    <scope>NUCLEOTIDE SEQUENCE</scope>
    <source>
        <strain evidence="3">CBS 578.67</strain>
    </source>
</reference>
<dbReference type="Gene3D" id="1.10.238.10">
    <property type="entry name" value="EF-hand"/>
    <property type="match status" value="1"/>
</dbReference>
<dbReference type="EMBL" id="VJMH01005441">
    <property type="protein sequence ID" value="KAF0695951.1"/>
    <property type="molecule type" value="Genomic_DNA"/>
</dbReference>
<name>A0A485KYC7_9STRA</name>
<dbReference type="PROSITE" id="PS50222">
    <property type="entry name" value="EF_HAND_2"/>
    <property type="match status" value="1"/>
</dbReference>
<evidence type="ECO:0000259" key="2">
    <source>
        <dbReference type="PROSITE" id="PS50222"/>
    </source>
</evidence>
<dbReference type="InterPro" id="IPR011992">
    <property type="entry name" value="EF-hand-dom_pair"/>
</dbReference>
<evidence type="ECO:0000256" key="1">
    <source>
        <dbReference type="SAM" id="MobiDB-lite"/>
    </source>
</evidence>
<keyword evidence="5" id="KW-1185">Reference proteome</keyword>
<proteinExistence type="predicted"/>
<dbReference type="SUPFAM" id="SSF47473">
    <property type="entry name" value="EF-hand"/>
    <property type="match status" value="1"/>
</dbReference>
<dbReference type="AlphaFoldDB" id="A0A485KYC7"/>
<dbReference type="InterPro" id="IPR002048">
    <property type="entry name" value="EF_hand_dom"/>
</dbReference>